<dbReference type="Gene3D" id="3.40.50.10540">
    <property type="entry name" value="Crotonobetainyl-coa:carnitine coa-transferase, domain 1"/>
    <property type="match status" value="1"/>
</dbReference>
<dbReference type="AlphaFoldDB" id="A0A1B3ZEP3"/>
<evidence type="ECO:0000313" key="2">
    <source>
        <dbReference type="EMBL" id="AOH85863.1"/>
    </source>
</evidence>
<accession>A0A1B3ZEP3</accession>
<dbReference type="InterPro" id="IPR003673">
    <property type="entry name" value="CoA-Trfase_fam_III"/>
</dbReference>
<keyword evidence="3" id="KW-1185">Reference proteome</keyword>
<dbReference type="GO" id="GO:0008410">
    <property type="term" value="F:CoA-transferase activity"/>
    <property type="evidence" value="ECO:0007669"/>
    <property type="project" value="TreeGrafter"/>
</dbReference>
<dbReference type="InterPro" id="IPR023606">
    <property type="entry name" value="CoA-Trfase_III_dom_1_sf"/>
</dbReference>
<organism evidence="2 3">
    <name type="scientific">Sphingomonas panacis</name>
    <dbReference type="NCBI Taxonomy" id="1560345"/>
    <lineage>
        <taxon>Bacteria</taxon>
        <taxon>Pseudomonadati</taxon>
        <taxon>Pseudomonadota</taxon>
        <taxon>Alphaproteobacteria</taxon>
        <taxon>Sphingomonadales</taxon>
        <taxon>Sphingomonadaceae</taxon>
        <taxon>Sphingomonas</taxon>
    </lineage>
</organism>
<keyword evidence="1" id="KW-0808">Transferase</keyword>
<sequence length="396" mass="43602">MTMADDASRGSLAGVKVLEFTQMVAGPLAGTMLADLGASVIKLEGLKGDPLRFVRPQYKGMCAHFFAVNRQKRSIALDLKTEEGRDVARRLATECDVVVVNARPAAMTRLGLDYEQLKAINPNIIYVMITGFGLDGPYVDRPAYDQVIQSLTGAMTLQSPEGPPAPLRSMFVDKYAATVAVSAVNAALFHRERHGEGQFISVPLMKSFAFFSLVDNLHNQCFVEGEDRTPIINITRPFRASDGTFMGHVQTDEQLRQISHAFGLEDLTQDERFNSAVKRVQNYQALWQELEKGSIHLTSAEVEEMATRYGLPIGKVKTVDEFLEDPQAIHLGCVKRYDTEEYGPVRAAAHPVDFSKTPADTDGVAPRTGEHTVSILQELGFDDERVAALRQAGAIQ</sequence>
<proteinExistence type="predicted"/>
<name>A0A1B3ZEP3_9SPHN</name>
<reference evidence="2 3" key="1">
    <citation type="submission" date="2016-01" db="EMBL/GenBank/DDBJ databases">
        <title>Complete genome and mega plasmid sequence of Sphingomonas panacis DCY99 elicits systemic resistance in rice to Xanthomonas oryzae.</title>
        <authorList>
            <person name="Kim Y.J."/>
            <person name="Yang D.C."/>
            <person name="Sing P."/>
        </authorList>
    </citation>
    <scope>NUCLEOTIDE SEQUENCE [LARGE SCALE GENOMIC DNA]</scope>
    <source>
        <strain evidence="2 3">DCY99</strain>
    </source>
</reference>
<dbReference type="STRING" id="1560345.AWL63_19790"/>
<dbReference type="SUPFAM" id="SSF89796">
    <property type="entry name" value="CoA-transferase family III (CaiB/BaiF)"/>
    <property type="match status" value="1"/>
</dbReference>
<dbReference type="Proteomes" id="UP000094256">
    <property type="component" value="Chromosome"/>
</dbReference>
<dbReference type="OrthoDB" id="5720311at2"/>
<dbReference type="PANTHER" id="PTHR48207:SF4">
    <property type="entry name" value="BLL6097 PROTEIN"/>
    <property type="match status" value="1"/>
</dbReference>
<protein>
    <recommendedName>
        <fullName evidence="4">Carnitine dehydratase</fullName>
    </recommendedName>
</protein>
<evidence type="ECO:0000313" key="3">
    <source>
        <dbReference type="Proteomes" id="UP000094256"/>
    </source>
</evidence>
<dbReference type="KEGG" id="span:AWL63_19790"/>
<dbReference type="InterPro" id="IPR050483">
    <property type="entry name" value="CoA-transferase_III_domain"/>
</dbReference>
<dbReference type="EMBL" id="CP014168">
    <property type="protein sequence ID" value="AOH85863.1"/>
    <property type="molecule type" value="Genomic_DNA"/>
</dbReference>
<dbReference type="Pfam" id="PF02515">
    <property type="entry name" value="CoA_transf_3"/>
    <property type="match status" value="1"/>
</dbReference>
<dbReference type="InterPro" id="IPR044855">
    <property type="entry name" value="CoA-Trfase_III_dom3_sf"/>
</dbReference>
<evidence type="ECO:0000256" key="1">
    <source>
        <dbReference type="ARBA" id="ARBA00022679"/>
    </source>
</evidence>
<dbReference type="PANTHER" id="PTHR48207">
    <property type="entry name" value="SUCCINATE--HYDROXYMETHYLGLUTARATE COA-TRANSFERASE"/>
    <property type="match status" value="1"/>
</dbReference>
<gene>
    <name evidence="2" type="ORF">AWL63_19790</name>
</gene>
<dbReference type="Gene3D" id="3.30.1540.10">
    <property type="entry name" value="formyl-coa transferase, domain 3"/>
    <property type="match status" value="1"/>
</dbReference>
<evidence type="ECO:0008006" key="4">
    <source>
        <dbReference type="Google" id="ProtNLM"/>
    </source>
</evidence>